<dbReference type="PROSITE" id="PS51186">
    <property type="entry name" value="GNAT"/>
    <property type="match status" value="1"/>
</dbReference>
<dbReference type="Proteomes" id="UP000215086">
    <property type="component" value="Chromosome"/>
</dbReference>
<dbReference type="InterPro" id="IPR050832">
    <property type="entry name" value="Bact_Acetyltransf"/>
</dbReference>
<dbReference type="InterPro" id="IPR000182">
    <property type="entry name" value="GNAT_dom"/>
</dbReference>
<keyword evidence="5" id="KW-1185">Reference proteome</keyword>
<gene>
    <name evidence="4" type="ORF">THTE_2347</name>
</gene>
<dbReference type="RefSeq" id="WP_095415137.1">
    <property type="nucleotide sequence ID" value="NZ_CP018477.1"/>
</dbReference>
<feature type="domain" description="N-acetyltransferase" evidence="3">
    <location>
        <begin position="81"/>
        <end position="247"/>
    </location>
</feature>
<organism evidence="4 5">
    <name type="scientific">Thermogutta terrifontis</name>
    <dbReference type="NCBI Taxonomy" id="1331910"/>
    <lineage>
        <taxon>Bacteria</taxon>
        <taxon>Pseudomonadati</taxon>
        <taxon>Planctomycetota</taxon>
        <taxon>Planctomycetia</taxon>
        <taxon>Pirellulales</taxon>
        <taxon>Thermoguttaceae</taxon>
        <taxon>Thermogutta</taxon>
    </lineage>
</organism>
<dbReference type="KEGG" id="ttf:THTE_2347"/>
<evidence type="ECO:0000256" key="2">
    <source>
        <dbReference type="ARBA" id="ARBA00023315"/>
    </source>
</evidence>
<keyword evidence="1 4" id="KW-0808">Transferase</keyword>
<dbReference type="SUPFAM" id="SSF55729">
    <property type="entry name" value="Acyl-CoA N-acyltransferases (Nat)"/>
    <property type="match status" value="1"/>
</dbReference>
<dbReference type="OrthoDB" id="269941at2"/>
<protein>
    <submittedName>
        <fullName evidence="4">Acetyltransferase, GNAT family</fullName>
    </submittedName>
</protein>
<proteinExistence type="predicted"/>
<evidence type="ECO:0000313" key="5">
    <source>
        <dbReference type="Proteomes" id="UP000215086"/>
    </source>
</evidence>
<accession>A0A286RG58</accession>
<evidence type="ECO:0000256" key="1">
    <source>
        <dbReference type="ARBA" id="ARBA00022679"/>
    </source>
</evidence>
<evidence type="ECO:0000313" key="4">
    <source>
        <dbReference type="EMBL" id="ASV74949.1"/>
    </source>
</evidence>
<name>A0A286RG58_9BACT</name>
<dbReference type="PANTHER" id="PTHR43877">
    <property type="entry name" value="AMINOALKYLPHOSPHONATE N-ACETYLTRANSFERASE-RELATED-RELATED"/>
    <property type="match status" value="1"/>
</dbReference>
<dbReference type="AlphaFoldDB" id="A0A286RG58"/>
<evidence type="ECO:0000259" key="3">
    <source>
        <dbReference type="PROSITE" id="PS51186"/>
    </source>
</evidence>
<reference evidence="4 5" key="1">
    <citation type="journal article" name="Front. Microbiol.">
        <title>Sugar Metabolism of the First Thermophilic Planctomycete Thermogutta terrifontis: Comparative Genomic and Transcriptomic Approaches.</title>
        <authorList>
            <person name="Elcheninov A.G."/>
            <person name="Menzel P."/>
            <person name="Gudbergsdottir S.R."/>
            <person name="Slesarev A.I."/>
            <person name="Kadnikov V.V."/>
            <person name="Krogh A."/>
            <person name="Bonch-Osmolovskaya E.A."/>
            <person name="Peng X."/>
            <person name="Kublanov I.V."/>
        </authorList>
    </citation>
    <scope>NUCLEOTIDE SEQUENCE [LARGE SCALE GENOMIC DNA]</scope>
    <source>
        <strain evidence="4 5">R1</strain>
    </source>
</reference>
<sequence length="247" mass="27304">MTPVVLEWDSDFFGFPVARTDWSGNLSEIAEAIADARKINVTLLYVFAPPNAAPPASILNNVISVFTCQRVELEKGLTDAPNLREERESIVALTEINCNVEEISELGVIAGSHSRFMCDPMIPRTIGERLFRIWAENSLRGILADASFGYLSDTRIMGFVSVRRQERAGRITLIAVRPEVRGKGIGSRLVRAAESYVAATGGDKITVATQGHNEPALGLYRSSGYKELARSRVWHVWLKPPSWNTMA</sequence>
<dbReference type="InterPro" id="IPR016181">
    <property type="entry name" value="Acyl_CoA_acyltransferase"/>
</dbReference>
<keyword evidence="2" id="KW-0012">Acyltransferase</keyword>
<dbReference type="GO" id="GO:0016747">
    <property type="term" value="F:acyltransferase activity, transferring groups other than amino-acyl groups"/>
    <property type="evidence" value="ECO:0007669"/>
    <property type="project" value="InterPro"/>
</dbReference>
<dbReference type="Pfam" id="PF00583">
    <property type="entry name" value="Acetyltransf_1"/>
    <property type="match status" value="1"/>
</dbReference>
<dbReference type="Gene3D" id="3.40.630.30">
    <property type="match status" value="1"/>
</dbReference>
<dbReference type="CDD" id="cd04301">
    <property type="entry name" value="NAT_SF"/>
    <property type="match status" value="1"/>
</dbReference>
<dbReference type="PANTHER" id="PTHR43877:SF2">
    <property type="entry name" value="AMINOALKYLPHOSPHONATE N-ACETYLTRANSFERASE-RELATED"/>
    <property type="match status" value="1"/>
</dbReference>
<dbReference type="EMBL" id="CP018477">
    <property type="protein sequence ID" value="ASV74949.1"/>
    <property type="molecule type" value="Genomic_DNA"/>
</dbReference>